<dbReference type="SMART" id="SM00248">
    <property type="entry name" value="ANK"/>
    <property type="match status" value="5"/>
</dbReference>
<dbReference type="PANTHER" id="PTHR46680:SF3">
    <property type="entry name" value="NF-KAPPA-B INHIBITOR CACTUS"/>
    <property type="match status" value="1"/>
</dbReference>
<proteinExistence type="predicted"/>
<keyword evidence="2 3" id="KW-0040">ANK repeat</keyword>
<dbReference type="Pfam" id="PF12796">
    <property type="entry name" value="Ank_2"/>
    <property type="match status" value="1"/>
</dbReference>
<gene>
    <name evidence="5" type="ORF">TKK_001868</name>
</gene>
<evidence type="ECO:0000256" key="3">
    <source>
        <dbReference type="PROSITE-ProRule" id="PRU00023"/>
    </source>
</evidence>
<evidence type="ECO:0000256" key="2">
    <source>
        <dbReference type="ARBA" id="ARBA00023043"/>
    </source>
</evidence>
<organism evidence="5 6">
    <name type="scientific">Trichogramma kaykai</name>
    <dbReference type="NCBI Taxonomy" id="54128"/>
    <lineage>
        <taxon>Eukaryota</taxon>
        <taxon>Metazoa</taxon>
        <taxon>Ecdysozoa</taxon>
        <taxon>Arthropoda</taxon>
        <taxon>Hexapoda</taxon>
        <taxon>Insecta</taxon>
        <taxon>Pterygota</taxon>
        <taxon>Neoptera</taxon>
        <taxon>Endopterygota</taxon>
        <taxon>Hymenoptera</taxon>
        <taxon>Apocrita</taxon>
        <taxon>Proctotrupomorpha</taxon>
        <taxon>Chalcidoidea</taxon>
        <taxon>Trichogrammatidae</taxon>
        <taxon>Trichogramma</taxon>
    </lineage>
</organism>
<evidence type="ECO:0000313" key="6">
    <source>
        <dbReference type="Proteomes" id="UP001627154"/>
    </source>
</evidence>
<dbReference type="PROSITE" id="PS50088">
    <property type="entry name" value="ANK_REPEAT"/>
    <property type="match status" value="2"/>
</dbReference>
<dbReference type="InterPro" id="IPR036770">
    <property type="entry name" value="Ankyrin_rpt-contain_sf"/>
</dbReference>
<dbReference type="InterPro" id="IPR051070">
    <property type="entry name" value="NF-kappa-B_inhibitor"/>
</dbReference>
<name>A0ABD2XL81_9HYME</name>
<dbReference type="AlphaFoldDB" id="A0ABD2XL81"/>
<dbReference type="EMBL" id="JBJJXI010000020">
    <property type="protein sequence ID" value="KAL3405476.1"/>
    <property type="molecule type" value="Genomic_DNA"/>
</dbReference>
<keyword evidence="6" id="KW-1185">Reference proteome</keyword>
<keyword evidence="1" id="KW-0677">Repeat</keyword>
<protein>
    <submittedName>
        <fullName evidence="5">Uncharacterized protein</fullName>
    </submittedName>
</protein>
<accession>A0ABD2XL81</accession>
<sequence>MHAGVRVAAEEGRRSKSRCRGRIDSFARHQPLHYIGGYRDDGDDFIEMLFEMWDKQKWTTRVDVKDDVGNTPLHEASKCRNRQVAALLLIRGADPKAANEDGKTPRHFLCRRNDDDGLAEMLFEFCDEQQLKIRVDARDKLGNAPLHLALADRHYMVAELLLRRGVDMNLANNDGETPLHLIGRKKVDVDFVKLFFEICEEKRQTLQIDARDKLGRMPLEWAVANLLPNTFDVLLDNGADPTGFVFPTKSQFDASFECKGDEDFNFFPSPLVEKKFRTRWKFKQAANALAVLERLEKRGGYELDQCDALTIVKFFAEHGYLESRAELENKSPYGTETRGSRRKRKR</sequence>
<evidence type="ECO:0000256" key="1">
    <source>
        <dbReference type="ARBA" id="ARBA00022737"/>
    </source>
</evidence>
<feature type="region of interest" description="Disordered" evidence="4">
    <location>
        <begin position="327"/>
        <end position="346"/>
    </location>
</feature>
<dbReference type="PANTHER" id="PTHR46680">
    <property type="entry name" value="NF-KAPPA-B INHIBITOR ALPHA"/>
    <property type="match status" value="1"/>
</dbReference>
<feature type="repeat" description="ANK" evidence="3">
    <location>
        <begin position="141"/>
        <end position="173"/>
    </location>
</feature>
<dbReference type="Proteomes" id="UP001627154">
    <property type="component" value="Unassembled WGS sequence"/>
</dbReference>
<dbReference type="SUPFAM" id="SSF48403">
    <property type="entry name" value="Ankyrin repeat"/>
    <property type="match status" value="1"/>
</dbReference>
<comment type="caution">
    <text evidence="5">The sequence shown here is derived from an EMBL/GenBank/DDBJ whole genome shotgun (WGS) entry which is preliminary data.</text>
</comment>
<evidence type="ECO:0000256" key="4">
    <source>
        <dbReference type="SAM" id="MobiDB-lite"/>
    </source>
</evidence>
<evidence type="ECO:0000313" key="5">
    <source>
        <dbReference type="EMBL" id="KAL3405476.1"/>
    </source>
</evidence>
<dbReference type="Gene3D" id="1.25.40.20">
    <property type="entry name" value="Ankyrin repeat-containing domain"/>
    <property type="match status" value="1"/>
</dbReference>
<dbReference type="InterPro" id="IPR002110">
    <property type="entry name" value="Ankyrin_rpt"/>
</dbReference>
<feature type="repeat" description="ANK" evidence="3">
    <location>
        <begin position="68"/>
        <end position="100"/>
    </location>
</feature>
<dbReference type="PROSITE" id="PS50297">
    <property type="entry name" value="ANK_REP_REGION"/>
    <property type="match status" value="2"/>
</dbReference>
<reference evidence="5 6" key="1">
    <citation type="journal article" date="2024" name="bioRxiv">
        <title>A reference genome for Trichogramma kaykai: A tiny desert-dwelling parasitoid wasp with competing sex-ratio distorters.</title>
        <authorList>
            <person name="Culotta J."/>
            <person name="Lindsey A.R."/>
        </authorList>
    </citation>
    <scope>NUCLEOTIDE SEQUENCE [LARGE SCALE GENOMIC DNA]</scope>
    <source>
        <strain evidence="5 6">KSX58</strain>
    </source>
</reference>